<evidence type="ECO:0000313" key="4">
    <source>
        <dbReference type="Proteomes" id="UP000030661"/>
    </source>
</evidence>
<dbReference type="EMBL" id="DF820464">
    <property type="protein sequence ID" value="GAK55966.1"/>
    <property type="molecule type" value="Genomic_DNA"/>
</dbReference>
<dbReference type="eggNOG" id="COG1479">
    <property type="taxonomic scope" value="Bacteria"/>
</dbReference>
<evidence type="ECO:0000259" key="1">
    <source>
        <dbReference type="Pfam" id="PF03235"/>
    </source>
</evidence>
<dbReference type="Pfam" id="PF07510">
    <property type="entry name" value="GmrSD_C"/>
    <property type="match status" value="1"/>
</dbReference>
<dbReference type="STRING" id="1499967.U27_02927"/>
<proteinExistence type="predicted"/>
<organism evidence="3">
    <name type="scientific">Vecturithrix granuli</name>
    <dbReference type="NCBI Taxonomy" id="1499967"/>
    <lineage>
        <taxon>Bacteria</taxon>
        <taxon>Candidatus Moduliflexota</taxon>
        <taxon>Candidatus Vecturitrichia</taxon>
        <taxon>Candidatus Vecturitrichales</taxon>
        <taxon>Candidatus Vecturitrichaceae</taxon>
        <taxon>Candidatus Vecturithrix</taxon>
    </lineage>
</organism>
<dbReference type="PANTHER" id="PTHR37292">
    <property type="entry name" value="VNG6097C"/>
    <property type="match status" value="1"/>
</dbReference>
<dbReference type="PANTHER" id="PTHR37292:SF2">
    <property type="entry name" value="DUF262 DOMAIN-CONTAINING PROTEIN"/>
    <property type="match status" value="1"/>
</dbReference>
<dbReference type="InterPro" id="IPR004919">
    <property type="entry name" value="GmrSD_N"/>
</dbReference>
<dbReference type="eggNOG" id="COG3472">
    <property type="taxonomic scope" value="Bacteria"/>
</dbReference>
<feature type="domain" description="GmrSD restriction endonucleases N-terminal" evidence="1">
    <location>
        <begin position="13"/>
        <end position="267"/>
    </location>
</feature>
<evidence type="ECO:0008006" key="5">
    <source>
        <dbReference type="Google" id="ProtNLM"/>
    </source>
</evidence>
<dbReference type="Pfam" id="PF03235">
    <property type="entry name" value="GmrSD_N"/>
    <property type="match status" value="1"/>
</dbReference>
<dbReference type="HOGENOM" id="CLU_021082_0_1_0"/>
<dbReference type="Proteomes" id="UP000030661">
    <property type="component" value="Unassembled WGS sequence"/>
</dbReference>
<gene>
    <name evidence="3" type="ORF">U27_02927</name>
</gene>
<evidence type="ECO:0000259" key="2">
    <source>
        <dbReference type="Pfam" id="PF07510"/>
    </source>
</evidence>
<keyword evidence="4" id="KW-1185">Reference proteome</keyword>
<reference evidence="3" key="1">
    <citation type="journal article" date="2015" name="PeerJ">
        <title>First genomic representation of candidate bacterial phylum KSB3 points to enhanced environmental sensing as a trigger of wastewater bulking.</title>
        <authorList>
            <person name="Sekiguchi Y."/>
            <person name="Ohashi A."/>
            <person name="Parks D.H."/>
            <person name="Yamauchi T."/>
            <person name="Tyson G.W."/>
            <person name="Hugenholtz P."/>
        </authorList>
    </citation>
    <scope>NUCLEOTIDE SEQUENCE [LARGE SCALE GENOMIC DNA]</scope>
</reference>
<name>A0A081BUG1_VECG1</name>
<dbReference type="AlphaFoldDB" id="A0A081BUG1"/>
<accession>A0A081BUG1</accession>
<protein>
    <recommendedName>
        <fullName evidence="5">DUF262 domain-containing protein</fullName>
    </recommendedName>
</protein>
<dbReference type="InterPro" id="IPR011089">
    <property type="entry name" value="GmrSD_C"/>
</dbReference>
<evidence type="ECO:0000313" key="3">
    <source>
        <dbReference type="EMBL" id="GAK55966.1"/>
    </source>
</evidence>
<feature type="domain" description="GmrSD restriction endonucleases C-terminal" evidence="2">
    <location>
        <begin position="436"/>
        <end position="579"/>
    </location>
</feature>
<sequence>MENATQSKTDSIKNIIDGIVKKDIVLPEFQRDFVWDIGKTYDLFDSLIKDVFIGSIIYGIPAFEVTVRELDDRPRQGEGSRRKLALKSYLKEEVDEKVQTGNFRLILDGQQRLTSLYRALKKNTEKAIDDVWFIVKDHDGNGNVLEFQKRRLDELLHEFAGQESEDYLSIRLSDAYEIMEKGYRESVIRREFFNKLHYIQDKTSDEQEKIFDKYLIVSDKLRDLFKSEKLVSYYLLNTNSEKFALFFERSNSKGIQLSFIDILAAKLYAGFNLRQHIEEFEETHGTYTLNREIIVRTIAYIVSQRISKRRDIDRSYILSELKHEHFTEYWDAVCKRYRKTLDFLYKNHFILSQSWMPYDNMLIPLMVFLKEIGDDFALMDEQQFRFIKFWYWASIFAQRYTGSSNEMIIKDAEILTTIAHHEKIIDRTYFFRLRTQLTTYDELYSFSKKRSVIYRGILNLINYHAKGIVDWKNTSKLDFNSKLEDHHIFPQHYLKTKYKDDEDALELIDSVINRTLIPKMTNITIGKKPPSQYLQQLQASNPHLAESLKFHLIPEDLMTGMYDDFYLDFVEERAKAIFELIKILVIDARERIIEEFHQEPHIVGGIDTSAIEEDDEDENSHEPISSQAKGKLRRKAFVQKLQILDIHLTHLEKRFYKTKTEKLVGMTFASELKEKPGKWFLGLPERDYKFIVLLCEKYDHEMLNFVFPEEFLQNYMHQFSRSGSNLKFIITLKNNRYYLFIPTIPDIDVNRFLNNFELLKR</sequence>